<feature type="compositionally biased region" description="Polar residues" evidence="1">
    <location>
        <begin position="835"/>
        <end position="844"/>
    </location>
</feature>
<feature type="compositionally biased region" description="Acidic residues" evidence="1">
    <location>
        <begin position="914"/>
        <end position="926"/>
    </location>
</feature>
<feature type="compositionally biased region" description="Polar residues" evidence="1">
    <location>
        <begin position="794"/>
        <end position="816"/>
    </location>
</feature>
<feature type="compositionally biased region" description="Polar residues" evidence="1">
    <location>
        <begin position="945"/>
        <end position="956"/>
    </location>
</feature>
<feature type="compositionally biased region" description="Pro residues" evidence="1">
    <location>
        <begin position="1120"/>
        <end position="1129"/>
    </location>
</feature>
<name>A0A8H7A5F5_PLEOS</name>
<dbReference type="Pfam" id="PF12763">
    <property type="entry name" value="EH"/>
    <property type="match status" value="3"/>
</dbReference>
<dbReference type="PROSITE" id="PS50030">
    <property type="entry name" value="UBA"/>
    <property type="match status" value="1"/>
</dbReference>
<feature type="domain" description="EH" evidence="3">
    <location>
        <begin position="127"/>
        <end position="217"/>
    </location>
</feature>
<feature type="compositionally biased region" description="Polar residues" evidence="1">
    <location>
        <begin position="716"/>
        <end position="725"/>
    </location>
</feature>
<feature type="compositionally biased region" description="Pro residues" evidence="1">
    <location>
        <begin position="1208"/>
        <end position="1219"/>
    </location>
</feature>
<dbReference type="Gene3D" id="1.10.8.10">
    <property type="entry name" value="DNA helicase RuvA subunit, C-terminal domain"/>
    <property type="match status" value="1"/>
</dbReference>
<dbReference type="SUPFAM" id="SSF47473">
    <property type="entry name" value="EF-hand"/>
    <property type="match status" value="3"/>
</dbReference>
<dbReference type="GO" id="GO:0005886">
    <property type="term" value="C:plasma membrane"/>
    <property type="evidence" value="ECO:0007669"/>
    <property type="project" value="TreeGrafter"/>
</dbReference>
<dbReference type="InterPro" id="IPR002048">
    <property type="entry name" value="EF_hand_dom"/>
</dbReference>
<dbReference type="InterPro" id="IPR009060">
    <property type="entry name" value="UBA-like_sf"/>
</dbReference>
<dbReference type="VEuPathDB" id="FungiDB:PC9H_001316"/>
<dbReference type="PANTHER" id="PTHR11216">
    <property type="entry name" value="EH DOMAIN"/>
    <property type="match status" value="1"/>
</dbReference>
<sequence>MSVFSPTPAETALVNQIFAQSDPQKLGVITGDVAVRVFGGAKLPPTVLGEIWNIADEDNKGWLSKKGVSVAVRLIGLAQKGEKITPASVNKPGPLANIEGVALVPNSTGSSLPRSPAPGVPQLTSQDKAKYDSLFQRSGPVNGLLSADKARDIFVKSNLSNDQLLQIWNLADTKDRGALDSADFAIGMYMIQNVMSGKIPFIPSTLPPGLYQQAAGAVATHSTGTSGSFSPTQSAFAPSRAPLHAQYTGQQSLQPDHTGMSSQSRQAPRLPNRPNPAAVGSSAFGTSPFGTSLNGNVQPQWDVTPAEKANADRLFDTLDTQRMGYIDGDVAVPFMLQSNLPGDDLAIVWDLCDINGDGRLTRDCFAVAMHLIQQKLAGHDIPNALPLSLVPPSMRNNANMSSPSSSFQQPAAEPIRDLLWDDSPPPPPSAPLPQQSTGVPQHLTGQTTGTPQNVFASPPQASRSPPPNAGPFGSGSKNFLDDDDTAHAQPLHDHSAEIGNVRNQLDSTTRSLGSTKAERANLEQTIANQAAELSSMQSQLAVTKASYDHETKLLQSLRERFATQAAEIQSSKEELIRAESDLSAVKLEKAELEGSILRDKEEARGLNRRMHESTKEIELLKFDIEKAKKEAKQQKGLLAIAKKQLSTKETEKAKVEKELEEATAELNGITKEREDVEAELAKASELPLPVSPPQRADSVSFAAAQPLPSTPDVGSPSGSVKSNNPFDRLTFGGSGSRSQSPFMPFANAAIPTPPVNGNSSQADSKEMSNDDPFGLNQPFEPVQSVIQDSPKPPTETSDVVSPIGETTLNGPSATSDEQAKDPISASAESDFFATPPTTAASQVTAPAPTEQAPPRSTTLDEISAKFPDIDDSIPGAFPVPSPTAPANTAPTKAKRESTDLNHQLQDLDVHESDSDSDSDTDEDEVPLAELKKRASTEISAAQPAASGTNGTSNGHTASFEDVFGLSAEAPPAATIAKTNDSTAIPTTEAPTPKAASPATDPFGFPTMTAAPVLPSPVAGIDAFDAAMSGISPGAPSAAPQFSFDDTFDFAAATASKQPLASNQNGNAIANGVGKTGFDDVFGFPGSSPAVPAATPSAPPTGNTEPSKPSFDSIFATGPQPSQPSVPPTTNPSTLTQNTSSFVDTFTGFDSTPSLQFDQSFTAPGSQAPAAAASPPTSPKPFPAVSAPTSPERPLTAPGPVSPPQRSKSPPPRVASPKPRPSTSSKDGNEKPKEPPHRHSKLSIRLPFGKKKKQEAPPPPPPAQFLTPPIEEPGSTTPAVEDDVQQVKQLCTMGFSRTQAIDALERHSYDLPKALNSLLGSQ</sequence>
<dbReference type="InterPro" id="IPR000261">
    <property type="entry name" value="EH_dom"/>
</dbReference>
<feature type="compositionally biased region" description="Low complexity" evidence="1">
    <location>
        <begin position="1085"/>
        <end position="1101"/>
    </location>
</feature>
<dbReference type="EMBL" id="JACETU010000001">
    <property type="protein sequence ID" value="KAF7440967.1"/>
    <property type="molecule type" value="Genomic_DNA"/>
</dbReference>
<proteinExistence type="predicted"/>
<evidence type="ECO:0000313" key="5">
    <source>
        <dbReference type="EMBL" id="KAF7440967.1"/>
    </source>
</evidence>
<dbReference type="Gene3D" id="1.10.238.10">
    <property type="entry name" value="EF-hand"/>
    <property type="match status" value="3"/>
</dbReference>
<dbReference type="Proteomes" id="UP000623687">
    <property type="component" value="Unassembled WGS sequence"/>
</dbReference>
<dbReference type="CDD" id="cd00052">
    <property type="entry name" value="EH"/>
    <property type="match status" value="3"/>
</dbReference>
<evidence type="ECO:0000313" key="6">
    <source>
        <dbReference type="Proteomes" id="UP000623687"/>
    </source>
</evidence>
<dbReference type="OrthoDB" id="524326at2759"/>
<dbReference type="GO" id="GO:0006897">
    <property type="term" value="P:endocytosis"/>
    <property type="evidence" value="ECO:0007669"/>
    <property type="project" value="TreeGrafter"/>
</dbReference>
<feature type="compositionally biased region" description="Basic and acidic residues" evidence="1">
    <location>
        <begin position="893"/>
        <end position="913"/>
    </location>
</feature>
<feature type="domain" description="EF-hand" evidence="4">
    <location>
        <begin position="340"/>
        <end position="375"/>
    </location>
</feature>
<feature type="domain" description="UBA" evidence="2">
    <location>
        <begin position="1278"/>
        <end position="1320"/>
    </location>
</feature>
<accession>A0A8H7A5F5</accession>
<feature type="compositionally biased region" description="Low complexity" evidence="1">
    <location>
        <begin position="267"/>
        <end position="278"/>
    </location>
</feature>
<feature type="region of interest" description="Disordered" evidence="1">
    <location>
        <begin position="1085"/>
        <end position="1279"/>
    </location>
</feature>
<dbReference type="GO" id="GO:0016197">
    <property type="term" value="P:endosomal transport"/>
    <property type="evidence" value="ECO:0007669"/>
    <property type="project" value="TreeGrafter"/>
</dbReference>
<dbReference type="GeneID" id="59371157"/>
<evidence type="ECO:0000259" key="3">
    <source>
        <dbReference type="PROSITE" id="PS50031"/>
    </source>
</evidence>
<comment type="caution">
    <text evidence="5">The sequence shown here is derived from an EMBL/GenBank/DDBJ whole genome shotgun (WGS) entry which is preliminary data.</text>
</comment>
<feature type="compositionally biased region" description="Basic and acidic residues" evidence="1">
    <location>
        <begin position="1226"/>
        <end position="1236"/>
    </location>
</feature>
<organism evidence="5 6">
    <name type="scientific">Pleurotus ostreatus</name>
    <name type="common">Oyster mushroom</name>
    <name type="synonym">White-rot fungus</name>
    <dbReference type="NCBI Taxonomy" id="5322"/>
    <lineage>
        <taxon>Eukaryota</taxon>
        <taxon>Fungi</taxon>
        <taxon>Dikarya</taxon>
        <taxon>Basidiomycota</taxon>
        <taxon>Agaricomycotina</taxon>
        <taxon>Agaricomycetes</taxon>
        <taxon>Agaricomycetidae</taxon>
        <taxon>Agaricales</taxon>
        <taxon>Pleurotineae</taxon>
        <taxon>Pleurotaceae</taxon>
        <taxon>Pleurotus</taxon>
    </lineage>
</organism>
<evidence type="ECO:0000259" key="2">
    <source>
        <dbReference type="PROSITE" id="PS50030"/>
    </source>
</evidence>
<keyword evidence="6" id="KW-1185">Reference proteome</keyword>
<feature type="region of interest" description="Disordered" evidence="1">
    <location>
        <begin position="221"/>
        <end position="298"/>
    </location>
</feature>
<evidence type="ECO:0000256" key="1">
    <source>
        <dbReference type="SAM" id="MobiDB-lite"/>
    </source>
</evidence>
<feature type="compositionally biased region" description="Basic residues" evidence="1">
    <location>
        <begin position="1237"/>
        <end position="1252"/>
    </location>
</feature>
<feature type="domain" description="EH" evidence="3">
    <location>
        <begin position="10"/>
        <end position="89"/>
    </location>
</feature>
<dbReference type="PANTHER" id="PTHR11216:SF170">
    <property type="entry name" value="DYNAMIN ASSOCIATED PROTEIN 160, ISOFORM D"/>
    <property type="match status" value="1"/>
</dbReference>
<reference evidence="5" key="1">
    <citation type="submission" date="2019-07" db="EMBL/GenBank/DDBJ databases">
        <authorList>
            <person name="Palmer J.M."/>
        </authorList>
    </citation>
    <scope>NUCLEOTIDE SEQUENCE</scope>
    <source>
        <strain evidence="5">PC9</strain>
    </source>
</reference>
<feature type="compositionally biased region" description="Low complexity" evidence="1">
    <location>
        <begin position="1162"/>
        <end position="1174"/>
    </location>
</feature>
<feature type="domain" description="EH" evidence="3">
    <location>
        <begin position="307"/>
        <end position="396"/>
    </location>
</feature>
<dbReference type="InterPro" id="IPR015940">
    <property type="entry name" value="UBA"/>
</dbReference>
<dbReference type="GO" id="GO:0005509">
    <property type="term" value="F:calcium ion binding"/>
    <property type="evidence" value="ECO:0007669"/>
    <property type="project" value="InterPro"/>
</dbReference>
<feature type="compositionally biased region" description="Polar residues" evidence="1">
    <location>
        <begin position="221"/>
        <end position="236"/>
    </location>
</feature>
<feature type="compositionally biased region" description="Polar residues" evidence="1">
    <location>
        <begin position="247"/>
        <end position="266"/>
    </location>
</feature>
<feature type="compositionally biased region" description="Polar residues" evidence="1">
    <location>
        <begin position="283"/>
        <end position="298"/>
    </location>
</feature>
<dbReference type="GO" id="GO:0005737">
    <property type="term" value="C:cytoplasm"/>
    <property type="evidence" value="ECO:0007669"/>
    <property type="project" value="TreeGrafter"/>
</dbReference>
<dbReference type="SMART" id="SM00027">
    <property type="entry name" value="EH"/>
    <property type="match status" value="3"/>
</dbReference>
<gene>
    <name evidence="5" type="ORF">PC9H_001316</name>
</gene>
<dbReference type="RefSeq" id="XP_036636811.1">
    <property type="nucleotide sequence ID" value="XM_036770966.1"/>
</dbReference>
<dbReference type="PROSITE" id="PS50031">
    <property type="entry name" value="EH"/>
    <property type="match status" value="3"/>
</dbReference>
<feature type="compositionally biased region" description="Basic and acidic residues" evidence="1">
    <location>
        <begin position="670"/>
        <end position="682"/>
    </location>
</feature>
<feature type="compositionally biased region" description="Polar residues" evidence="1">
    <location>
        <begin position="437"/>
        <end position="455"/>
    </location>
</feature>
<evidence type="ECO:0000259" key="4">
    <source>
        <dbReference type="PROSITE" id="PS50222"/>
    </source>
</evidence>
<feature type="region of interest" description="Disordered" evidence="1">
    <location>
        <begin position="417"/>
        <end position="504"/>
    </location>
</feature>
<feature type="compositionally biased region" description="Polar residues" evidence="1">
    <location>
        <begin position="1134"/>
        <end position="1161"/>
    </location>
</feature>
<dbReference type="SUPFAM" id="SSF46934">
    <property type="entry name" value="UBA-like"/>
    <property type="match status" value="1"/>
</dbReference>
<dbReference type="InterPro" id="IPR011992">
    <property type="entry name" value="EF-hand-dom_pair"/>
</dbReference>
<feature type="region of interest" description="Disordered" evidence="1">
    <location>
        <begin position="666"/>
        <end position="1002"/>
    </location>
</feature>
<dbReference type="SMART" id="SM00165">
    <property type="entry name" value="UBA"/>
    <property type="match status" value="1"/>
</dbReference>
<dbReference type="PROSITE" id="PS50222">
    <property type="entry name" value="EF_HAND_2"/>
    <property type="match status" value="1"/>
</dbReference>
<protein>
    <submittedName>
        <fullName evidence="5">Uncharacterized protein</fullName>
    </submittedName>
</protein>
<feature type="compositionally biased region" description="Polar residues" evidence="1">
    <location>
        <begin position="976"/>
        <end position="989"/>
    </location>
</feature>